<dbReference type="Pfam" id="PF00248">
    <property type="entry name" value="Aldo_ket_red"/>
    <property type="match status" value="1"/>
</dbReference>
<dbReference type="InterPro" id="IPR023210">
    <property type="entry name" value="NADP_OxRdtase_dom"/>
</dbReference>
<name>A0A7J5C199_9MICO</name>
<sequence>MARDWAHIDDERRAVRARRGHPDGPDGSRRGGRTDRGTALATPRSSGRRRHRTRRGAAVPIRGGTSDVAPDPTGVRAALAGHEVRRVGFGAARLTAGDGWGRLADPEPARRLLRDALDAGYDLVDTADSLGPGVSEQIVGEVVGDRDDVLVATKVGMLRPAPGRWGILGHPDYLRQQVHTSLLRLRRERIDLLYLHRIDPAHPVADQLGALQELCDAGHIGAIGVSEPSAEQLDEVLAIERVAAVQSLFNVAATGNAPIVRRLAAEGIPFVAYWPLIGRGLPRDVYERVFAVLARAGDELDASPARVGLAWILAQAPTTFAVAGSRDPAHLADNLRADELVLDPARADRLAADVANALDGFTFDPRYDREHER</sequence>
<evidence type="ECO:0000256" key="2">
    <source>
        <dbReference type="SAM" id="MobiDB-lite"/>
    </source>
</evidence>
<dbReference type="InterPro" id="IPR050791">
    <property type="entry name" value="Aldo-Keto_reductase"/>
</dbReference>
<feature type="region of interest" description="Disordered" evidence="2">
    <location>
        <begin position="1"/>
        <end position="72"/>
    </location>
</feature>
<evidence type="ECO:0000259" key="3">
    <source>
        <dbReference type="Pfam" id="PF00248"/>
    </source>
</evidence>
<reference evidence="4 5" key="1">
    <citation type="submission" date="2019-09" db="EMBL/GenBank/DDBJ databases">
        <title>Phylogeny of genus Pseudoclavibacter and closely related genus.</title>
        <authorList>
            <person name="Li Y."/>
        </authorList>
    </citation>
    <scope>NUCLEOTIDE SEQUENCE [LARGE SCALE GENOMIC DNA]</scope>
    <source>
        <strain evidence="4 5">DSM 23821</strain>
    </source>
</reference>
<feature type="compositionally biased region" description="Basic residues" evidence="2">
    <location>
        <begin position="46"/>
        <end position="55"/>
    </location>
</feature>
<feature type="compositionally biased region" description="Basic and acidic residues" evidence="2">
    <location>
        <begin position="1"/>
        <end position="36"/>
    </location>
</feature>
<dbReference type="Gene3D" id="3.20.20.100">
    <property type="entry name" value="NADP-dependent oxidoreductase domain"/>
    <property type="match status" value="1"/>
</dbReference>
<dbReference type="PANTHER" id="PTHR43625">
    <property type="entry name" value="AFLATOXIN B1 ALDEHYDE REDUCTASE"/>
    <property type="match status" value="1"/>
</dbReference>
<keyword evidence="5" id="KW-1185">Reference proteome</keyword>
<dbReference type="GO" id="GO:0005737">
    <property type="term" value="C:cytoplasm"/>
    <property type="evidence" value="ECO:0007669"/>
    <property type="project" value="TreeGrafter"/>
</dbReference>
<accession>A0A7J5C199</accession>
<dbReference type="Proteomes" id="UP000467240">
    <property type="component" value="Unassembled WGS sequence"/>
</dbReference>
<dbReference type="GO" id="GO:0016491">
    <property type="term" value="F:oxidoreductase activity"/>
    <property type="evidence" value="ECO:0007669"/>
    <property type="project" value="UniProtKB-KW"/>
</dbReference>
<dbReference type="CDD" id="cd19088">
    <property type="entry name" value="AKR_AKR13B1"/>
    <property type="match status" value="1"/>
</dbReference>
<evidence type="ECO:0000313" key="4">
    <source>
        <dbReference type="EMBL" id="KAB1662241.1"/>
    </source>
</evidence>
<protein>
    <submittedName>
        <fullName evidence="4">Aldo/keto reductase</fullName>
    </submittedName>
</protein>
<organism evidence="4 5">
    <name type="scientific">Pseudoclavibacter chungangensis</name>
    <dbReference type="NCBI Taxonomy" id="587635"/>
    <lineage>
        <taxon>Bacteria</taxon>
        <taxon>Bacillati</taxon>
        <taxon>Actinomycetota</taxon>
        <taxon>Actinomycetes</taxon>
        <taxon>Micrococcales</taxon>
        <taxon>Microbacteriaceae</taxon>
        <taxon>Pseudoclavibacter</taxon>
    </lineage>
</organism>
<dbReference type="EMBL" id="WBJZ01000002">
    <property type="protein sequence ID" value="KAB1662241.1"/>
    <property type="molecule type" value="Genomic_DNA"/>
</dbReference>
<comment type="caution">
    <text evidence="4">The sequence shown here is derived from an EMBL/GenBank/DDBJ whole genome shotgun (WGS) entry which is preliminary data.</text>
</comment>
<dbReference type="AlphaFoldDB" id="A0A7J5C199"/>
<dbReference type="InterPro" id="IPR036812">
    <property type="entry name" value="NAD(P)_OxRdtase_dom_sf"/>
</dbReference>
<dbReference type="OrthoDB" id="9768793at2"/>
<feature type="domain" description="NADP-dependent oxidoreductase" evidence="3">
    <location>
        <begin position="87"/>
        <end position="350"/>
    </location>
</feature>
<proteinExistence type="predicted"/>
<dbReference type="PANTHER" id="PTHR43625:SF40">
    <property type="entry name" value="ALDO-KETO REDUCTASE YAKC [NADP(+)]"/>
    <property type="match status" value="1"/>
</dbReference>
<dbReference type="SUPFAM" id="SSF51430">
    <property type="entry name" value="NAD(P)-linked oxidoreductase"/>
    <property type="match status" value="1"/>
</dbReference>
<keyword evidence="1" id="KW-0560">Oxidoreductase</keyword>
<gene>
    <name evidence="4" type="ORF">F8O01_01930</name>
</gene>
<evidence type="ECO:0000313" key="5">
    <source>
        <dbReference type="Proteomes" id="UP000467240"/>
    </source>
</evidence>
<evidence type="ECO:0000256" key="1">
    <source>
        <dbReference type="ARBA" id="ARBA00023002"/>
    </source>
</evidence>